<dbReference type="Proteomes" id="UP000673691">
    <property type="component" value="Unassembled WGS sequence"/>
</dbReference>
<accession>A0A8H7ZYS6</accession>
<keyword evidence="3" id="KW-1185">Reference proteome</keyword>
<evidence type="ECO:0000256" key="1">
    <source>
        <dbReference type="SAM" id="MobiDB-lite"/>
    </source>
</evidence>
<gene>
    <name evidence="2" type="ORF">BJ554DRAFT_5920</name>
</gene>
<name>A0A8H7ZYS6_9FUNG</name>
<comment type="caution">
    <text evidence="2">The sequence shown here is derived from an EMBL/GenBank/DDBJ whole genome shotgun (WGS) entry which is preliminary data.</text>
</comment>
<feature type="region of interest" description="Disordered" evidence="1">
    <location>
        <begin position="100"/>
        <end position="130"/>
    </location>
</feature>
<proteinExistence type="predicted"/>
<organism evidence="2 3">
    <name type="scientific">Olpidium bornovanus</name>
    <dbReference type="NCBI Taxonomy" id="278681"/>
    <lineage>
        <taxon>Eukaryota</taxon>
        <taxon>Fungi</taxon>
        <taxon>Fungi incertae sedis</taxon>
        <taxon>Olpidiomycota</taxon>
        <taxon>Olpidiomycotina</taxon>
        <taxon>Olpidiomycetes</taxon>
        <taxon>Olpidiales</taxon>
        <taxon>Olpidiaceae</taxon>
        <taxon>Olpidium</taxon>
    </lineage>
</organism>
<protein>
    <submittedName>
        <fullName evidence="2">Uncharacterized protein</fullName>
    </submittedName>
</protein>
<evidence type="ECO:0000313" key="2">
    <source>
        <dbReference type="EMBL" id="KAG5461830.1"/>
    </source>
</evidence>
<evidence type="ECO:0000313" key="3">
    <source>
        <dbReference type="Proteomes" id="UP000673691"/>
    </source>
</evidence>
<dbReference type="EMBL" id="JAEFCI010003071">
    <property type="protein sequence ID" value="KAG5461830.1"/>
    <property type="molecule type" value="Genomic_DNA"/>
</dbReference>
<feature type="region of interest" description="Disordered" evidence="1">
    <location>
        <begin position="222"/>
        <end position="247"/>
    </location>
</feature>
<reference evidence="2 3" key="1">
    <citation type="journal article" name="Sci. Rep.">
        <title>Genome-scale phylogenetic analyses confirm Olpidium as the closest living zoosporic fungus to the non-flagellated, terrestrial fungi.</title>
        <authorList>
            <person name="Chang Y."/>
            <person name="Rochon D."/>
            <person name="Sekimoto S."/>
            <person name="Wang Y."/>
            <person name="Chovatia M."/>
            <person name="Sandor L."/>
            <person name="Salamov A."/>
            <person name="Grigoriev I.V."/>
            <person name="Stajich J.E."/>
            <person name="Spatafora J.W."/>
        </authorList>
    </citation>
    <scope>NUCLEOTIDE SEQUENCE [LARGE SCALE GENOMIC DNA]</scope>
    <source>
        <strain evidence="2">S191</strain>
    </source>
</reference>
<dbReference type="AlphaFoldDB" id="A0A8H7ZYS6"/>
<sequence>MQSVLEAAEDVPLHLAAAAADPGAAGGQGSAGLISSLPADVTPRRRRADSADHALHARFRSGRISISAASGGRRRADSADQVLHPGAVSLLEWTRFKRTSNSPGLGSSKAAAVGQRAAGSPPPSSASMSTSRDFFVPSWAAVPTEVPSHLPAFRRSRLSSLGSGVSGTAAPPMRATAQVAEEDPAHRKLLSARRALELFLELESTRPLNALAAQALAMSALPRPSSPLDRSTLRRSTGTAPPDDTFVAGVMNASADDFSTGIASALQCSSELRSRTDADRASVLPSGSGHAESDSRRKSKRWARFRWMSFLCPCVCSERPA</sequence>